<evidence type="ECO:0000256" key="3">
    <source>
        <dbReference type="ARBA" id="ARBA00023163"/>
    </source>
</evidence>
<keyword evidence="1" id="KW-0805">Transcription regulation</keyword>
<dbReference type="Pfam" id="PF00356">
    <property type="entry name" value="LacI"/>
    <property type="match status" value="1"/>
</dbReference>
<dbReference type="SUPFAM" id="SSF53822">
    <property type="entry name" value="Periplasmic binding protein-like I"/>
    <property type="match status" value="1"/>
</dbReference>
<dbReference type="Gene3D" id="1.10.260.40">
    <property type="entry name" value="lambda repressor-like DNA-binding domains"/>
    <property type="match status" value="1"/>
</dbReference>
<name>A0ABR8YF22_9MICC</name>
<evidence type="ECO:0000313" key="5">
    <source>
        <dbReference type="EMBL" id="MBD8042832.1"/>
    </source>
</evidence>
<feature type="domain" description="HTH lacI-type" evidence="4">
    <location>
        <begin position="5"/>
        <end position="59"/>
    </location>
</feature>
<dbReference type="InterPro" id="IPR028082">
    <property type="entry name" value="Peripla_BP_I"/>
</dbReference>
<dbReference type="PROSITE" id="PS50932">
    <property type="entry name" value="HTH_LACI_2"/>
    <property type="match status" value="1"/>
</dbReference>
<evidence type="ECO:0000256" key="2">
    <source>
        <dbReference type="ARBA" id="ARBA00023125"/>
    </source>
</evidence>
<protein>
    <submittedName>
        <fullName evidence="5">LacI family DNA-binding transcriptional regulator</fullName>
    </submittedName>
</protein>
<keyword evidence="6" id="KW-1185">Reference proteome</keyword>
<dbReference type="InterPro" id="IPR000843">
    <property type="entry name" value="HTH_LacI"/>
</dbReference>
<dbReference type="PANTHER" id="PTHR30146">
    <property type="entry name" value="LACI-RELATED TRANSCRIPTIONAL REPRESSOR"/>
    <property type="match status" value="1"/>
</dbReference>
<accession>A0ABR8YF22</accession>
<evidence type="ECO:0000313" key="6">
    <source>
        <dbReference type="Proteomes" id="UP000652763"/>
    </source>
</evidence>
<dbReference type="GO" id="GO:0003677">
    <property type="term" value="F:DNA binding"/>
    <property type="evidence" value="ECO:0007669"/>
    <property type="project" value="UniProtKB-KW"/>
</dbReference>
<dbReference type="PANTHER" id="PTHR30146:SF109">
    <property type="entry name" value="HTH-TYPE TRANSCRIPTIONAL REGULATOR GALS"/>
    <property type="match status" value="1"/>
</dbReference>
<dbReference type="InterPro" id="IPR046335">
    <property type="entry name" value="LacI/GalR-like_sensor"/>
</dbReference>
<keyword evidence="2 5" id="KW-0238">DNA-binding</keyword>
<reference evidence="5 6" key="1">
    <citation type="submission" date="2020-08" db="EMBL/GenBank/DDBJ databases">
        <title>A Genomic Blueprint of the Chicken Gut Microbiome.</title>
        <authorList>
            <person name="Gilroy R."/>
            <person name="Ravi A."/>
            <person name="Getino M."/>
            <person name="Pursley I."/>
            <person name="Horton D.L."/>
            <person name="Alikhan N.-F."/>
            <person name="Baker D."/>
            <person name="Gharbi K."/>
            <person name="Hall N."/>
            <person name="Watson M."/>
            <person name="Adriaenssens E.M."/>
            <person name="Foster-Nyarko E."/>
            <person name="Jarju S."/>
            <person name="Secka A."/>
            <person name="Antonio M."/>
            <person name="Oren A."/>
            <person name="Chaudhuri R."/>
            <person name="La Ragione R.M."/>
            <person name="Hildebrand F."/>
            <person name="Pallen M.J."/>
        </authorList>
    </citation>
    <scope>NUCLEOTIDE SEQUENCE [LARGE SCALE GENOMIC DNA]</scope>
    <source>
        <strain evidence="5 6">Sa2BUA2</strain>
    </source>
</reference>
<keyword evidence="3" id="KW-0804">Transcription</keyword>
<dbReference type="SUPFAM" id="SSF47413">
    <property type="entry name" value="lambda repressor-like DNA-binding domains"/>
    <property type="match status" value="1"/>
</dbReference>
<sequence length="331" mass="35281">MKGRPSIRDVAREAGVSATLASFALNDRAGVSAATRKRILEAADRLGYRADPFARALRTGTANAYGLMIRNMANPFFLDVLRGAQDAATEQGATILAVDSEYSPEREREHVDLLLGQRVRGLAIAPVGPGEAVSQWLSGAPGRATVVINAVRPPDLPVTCVSPDNRAAVRLAVDHLAELGHRRISFLTAPTGLMADNDRLVAFEQSCADLGIEPDPIHTRLSLEHVYSAVSGRLSKASRPTAVVTNSDFTAHAVYRAARDAGIAVGEELSVVGHDDLPTSELLAPGLTTIRLDRLAIGRAIFARLADTDLVTDHVEPVELIRRSSTGPAPQ</sequence>
<dbReference type="Pfam" id="PF13377">
    <property type="entry name" value="Peripla_BP_3"/>
    <property type="match status" value="1"/>
</dbReference>
<dbReference type="CDD" id="cd01392">
    <property type="entry name" value="HTH_LacI"/>
    <property type="match status" value="1"/>
</dbReference>
<evidence type="ECO:0000259" key="4">
    <source>
        <dbReference type="PROSITE" id="PS50932"/>
    </source>
</evidence>
<proteinExistence type="predicted"/>
<dbReference type="Proteomes" id="UP000652763">
    <property type="component" value="Unassembled WGS sequence"/>
</dbReference>
<dbReference type="CDD" id="cd06267">
    <property type="entry name" value="PBP1_LacI_sugar_binding-like"/>
    <property type="match status" value="1"/>
</dbReference>
<dbReference type="RefSeq" id="WP_191745740.1">
    <property type="nucleotide sequence ID" value="NZ_JACSQC010000001.1"/>
</dbReference>
<evidence type="ECO:0000256" key="1">
    <source>
        <dbReference type="ARBA" id="ARBA00023015"/>
    </source>
</evidence>
<dbReference type="Gene3D" id="3.40.50.2300">
    <property type="match status" value="2"/>
</dbReference>
<comment type="caution">
    <text evidence="5">The sequence shown here is derived from an EMBL/GenBank/DDBJ whole genome shotgun (WGS) entry which is preliminary data.</text>
</comment>
<dbReference type="InterPro" id="IPR010982">
    <property type="entry name" value="Lambda_DNA-bd_dom_sf"/>
</dbReference>
<dbReference type="SMART" id="SM00354">
    <property type="entry name" value="HTH_LACI"/>
    <property type="match status" value="1"/>
</dbReference>
<gene>
    <name evidence="5" type="ORF">H9638_03295</name>
</gene>
<dbReference type="EMBL" id="JACSQC010000001">
    <property type="protein sequence ID" value="MBD8042832.1"/>
    <property type="molecule type" value="Genomic_DNA"/>
</dbReference>
<organism evidence="5 6">
    <name type="scientific">Arthrobacter pullicola</name>
    <dbReference type="NCBI Taxonomy" id="2762224"/>
    <lineage>
        <taxon>Bacteria</taxon>
        <taxon>Bacillati</taxon>
        <taxon>Actinomycetota</taxon>
        <taxon>Actinomycetes</taxon>
        <taxon>Micrococcales</taxon>
        <taxon>Micrococcaceae</taxon>
        <taxon>Arthrobacter</taxon>
    </lineage>
</organism>